<protein>
    <recommendedName>
        <fullName evidence="8">Porphobilinogen deaminase</fullName>
        <shortName evidence="8">PBG</shortName>
        <ecNumber evidence="8">2.5.1.61</ecNumber>
    </recommendedName>
    <alternativeName>
        <fullName evidence="8">Hydroxymethylbilane synthase</fullName>
        <shortName evidence="8">HMBS</shortName>
    </alternativeName>
    <alternativeName>
        <fullName evidence="8">Pre-uroporphyrinogen synthase</fullName>
    </alternativeName>
</protein>
<evidence type="ECO:0000259" key="12">
    <source>
        <dbReference type="Pfam" id="PF03900"/>
    </source>
</evidence>
<evidence type="ECO:0000256" key="6">
    <source>
        <dbReference type="ARBA" id="ARBA00023244"/>
    </source>
</evidence>
<dbReference type="Pfam" id="PF01379">
    <property type="entry name" value="Porphobil_deam"/>
    <property type="match status" value="1"/>
</dbReference>
<dbReference type="HAMAP" id="MF_00260">
    <property type="entry name" value="Porphobil_deam"/>
    <property type="match status" value="1"/>
</dbReference>
<dbReference type="EC" id="2.5.1.61" evidence="8"/>
<feature type="domain" description="Porphobilinogen deaminase N-terminal" evidence="10">
    <location>
        <begin position="40"/>
        <end position="245"/>
    </location>
</feature>
<feature type="domain" description="Porphobilinogen deaminase C-terminal" evidence="12">
    <location>
        <begin position="261"/>
        <end position="329"/>
    </location>
</feature>
<dbReference type="GO" id="GO:0004852">
    <property type="term" value="F:uroporphyrinogen-III synthase activity"/>
    <property type="evidence" value="ECO:0007669"/>
    <property type="project" value="InterPro"/>
</dbReference>
<evidence type="ECO:0000259" key="10">
    <source>
        <dbReference type="Pfam" id="PF01379"/>
    </source>
</evidence>
<feature type="modified residue" description="S-(dipyrrolylmethanemethyl)cysteine" evidence="8">
    <location>
        <position position="276"/>
    </location>
</feature>
<evidence type="ECO:0000256" key="7">
    <source>
        <dbReference type="ARBA" id="ARBA00048169"/>
    </source>
</evidence>
<dbReference type="SUPFAM" id="SSF54782">
    <property type="entry name" value="Porphobilinogen deaminase (hydroxymethylbilane synthase), C-terminal domain"/>
    <property type="match status" value="1"/>
</dbReference>
<feature type="domain" description="Tetrapyrrole biosynthesis uroporphyrinogen III synthase" evidence="11">
    <location>
        <begin position="379"/>
        <end position="605"/>
    </location>
</feature>
<dbReference type="PANTHER" id="PTHR11557:SF0">
    <property type="entry name" value="PORPHOBILINOGEN DEAMINASE"/>
    <property type="match status" value="1"/>
</dbReference>
<evidence type="ECO:0000259" key="11">
    <source>
        <dbReference type="Pfam" id="PF02602"/>
    </source>
</evidence>
<dbReference type="Pfam" id="PF03900">
    <property type="entry name" value="Porphobil_deamC"/>
    <property type="match status" value="1"/>
</dbReference>
<comment type="pathway">
    <text evidence="2">Porphyrin-containing compound metabolism; protoporphyrin-IX biosynthesis; coproporphyrinogen-III from 5-aminolevulinate: step 2/4.</text>
</comment>
<dbReference type="InterPro" id="IPR022419">
    <property type="entry name" value="Porphobilin_deaminase_cofac_BS"/>
</dbReference>
<evidence type="ECO:0000256" key="4">
    <source>
        <dbReference type="ARBA" id="ARBA00011245"/>
    </source>
</evidence>
<dbReference type="EMBL" id="CADCWL010000061">
    <property type="protein sequence ID" value="CAA9558039.1"/>
    <property type="molecule type" value="Genomic_DNA"/>
</dbReference>
<dbReference type="GO" id="GO:0006782">
    <property type="term" value="P:protoporphyrinogen IX biosynthetic process"/>
    <property type="evidence" value="ECO:0007669"/>
    <property type="project" value="UniProtKB-UniRule"/>
</dbReference>
<dbReference type="FunFam" id="3.40.190.10:FF:000005">
    <property type="entry name" value="Porphobilinogen deaminase"/>
    <property type="match status" value="1"/>
</dbReference>
<gene>
    <name evidence="8" type="primary">hemC</name>
    <name evidence="13" type="ORF">AVDCRST_MAG19-1392</name>
</gene>
<dbReference type="Gene3D" id="3.40.50.10090">
    <property type="match status" value="2"/>
</dbReference>
<dbReference type="Gene3D" id="3.30.160.40">
    <property type="entry name" value="Porphobilinogen deaminase, C-terminal domain"/>
    <property type="match status" value="1"/>
</dbReference>
<comment type="miscellaneous">
    <text evidence="8">The porphobilinogen subunits are added to the dipyrromethane group.</text>
</comment>
<evidence type="ECO:0000256" key="1">
    <source>
        <dbReference type="ARBA" id="ARBA00002869"/>
    </source>
</evidence>
<name>A0A6J4URT8_9BACT</name>
<sequence>MATNAGDKGPEFGVGCGRDNAPSAATDDRPEGAGVGLRPLRLGTRGSALARAQTQRVIDLLAGRTPSLPAEPRVIRTEGDVDKVSPLTLIGGRGVFTSALQEALARGEIDAAVHSAKDLPSEQPAWTALAAFPEREDPRDVLVSRHGTTLAGLPPRPIVGTSSRRRAVQVRLRRPDARIVDLRGNIDTRLRKALTTDVDAIVLAAAGVRRMGWADRVTEALPLDAFVPSPGQGALAVETRADDWTTLALVDAIDDPLVSRAVRVERAFLRAVGGGCTTPIGAHVSWDGERPRLRAMIASEDGERVEWADERLDDASAEEAAAEVAIRLLARVRAAGGMTFGYHPSPATPVRNGAHDATDRPLAGVGVLVTRARLQAAPLARALAERGAEPVLLPTIRIKGPADPAPLDAALHQMRAGGFDWVVFSSANGVDQVLERLGDHATGTLAGCGIAAVGEATAAVLRGVGIGVDLVPDESVAEGLVAALAAHGVSGQRVLYPKADRARDALPEGLRALGADVVAVDAYRTVPEPDVDPAVVARVARGGVDAVTFASPSSVRNLQALLGDRFGSLERAAVVCVGSVTAGVAREMGLPVAVVAADASVAGLVDAVVRWRWPDRSRTEPGRGAELVGAVGGKLSGRGGA</sequence>
<comment type="function">
    <text evidence="1 8">Tetrapolymerization of the monopyrrole PBG into the hydroxymethylbilane pre-uroporphyrinogen in several discrete steps.</text>
</comment>
<accession>A0A6J4URT8</accession>
<dbReference type="SUPFAM" id="SSF69618">
    <property type="entry name" value="HemD-like"/>
    <property type="match status" value="1"/>
</dbReference>
<organism evidence="13">
    <name type="scientific">uncultured Thermomicrobiales bacterium</name>
    <dbReference type="NCBI Taxonomy" id="1645740"/>
    <lineage>
        <taxon>Bacteria</taxon>
        <taxon>Pseudomonadati</taxon>
        <taxon>Thermomicrobiota</taxon>
        <taxon>Thermomicrobia</taxon>
        <taxon>Thermomicrobiales</taxon>
        <taxon>environmental samples</taxon>
    </lineage>
</organism>
<reference evidence="13" key="1">
    <citation type="submission" date="2020-02" db="EMBL/GenBank/DDBJ databases">
        <authorList>
            <person name="Meier V. D."/>
        </authorList>
    </citation>
    <scope>NUCLEOTIDE SEQUENCE</scope>
    <source>
        <strain evidence="13">AVDCRST_MAG19</strain>
    </source>
</reference>
<proteinExistence type="inferred from homology"/>
<comment type="subunit">
    <text evidence="4 8">Monomer.</text>
</comment>
<comment type="similarity">
    <text evidence="3 8">Belongs to the HMBS family.</text>
</comment>
<evidence type="ECO:0000256" key="5">
    <source>
        <dbReference type="ARBA" id="ARBA00022679"/>
    </source>
</evidence>
<dbReference type="PROSITE" id="PS00533">
    <property type="entry name" value="PORPHOBILINOGEN_DEAM"/>
    <property type="match status" value="1"/>
</dbReference>
<dbReference type="InterPro" id="IPR036108">
    <property type="entry name" value="4pyrrol_syn_uPrphyn_synt_sf"/>
</dbReference>
<evidence type="ECO:0000256" key="2">
    <source>
        <dbReference type="ARBA" id="ARBA00004735"/>
    </source>
</evidence>
<comment type="cofactor">
    <cofactor evidence="8">
        <name>dipyrromethane</name>
        <dbReference type="ChEBI" id="CHEBI:60342"/>
    </cofactor>
    <text evidence="8">Binds 1 dipyrromethane group covalently.</text>
</comment>
<feature type="region of interest" description="Disordered" evidence="9">
    <location>
        <begin position="1"/>
        <end position="38"/>
    </location>
</feature>
<dbReference type="GO" id="GO:0005737">
    <property type="term" value="C:cytoplasm"/>
    <property type="evidence" value="ECO:0007669"/>
    <property type="project" value="UniProtKB-UniRule"/>
</dbReference>
<dbReference type="InterPro" id="IPR003754">
    <property type="entry name" value="4pyrrol_synth_uPrphyn_synth"/>
</dbReference>
<dbReference type="InterPro" id="IPR036803">
    <property type="entry name" value="Porphobilinogen_deaminase_C_sf"/>
</dbReference>
<evidence type="ECO:0000313" key="13">
    <source>
        <dbReference type="EMBL" id="CAA9558039.1"/>
    </source>
</evidence>
<evidence type="ECO:0000256" key="3">
    <source>
        <dbReference type="ARBA" id="ARBA00005638"/>
    </source>
</evidence>
<dbReference type="InterPro" id="IPR022418">
    <property type="entry name" value="Porphobilinogen_deaminase_C"/>
</dbReference>
<dbReference type="GO" id="GO:0004418">
    <property type="term" value="F:hydroxymethylbilane synthase activity"/>
    <property type="evidence" value="ECO:0007669"/>
    <property type="project" value="UniProtKB-UniRule"/>
</dbReference>
<dbReference type="Gene3D" id="3.40.190.10">
    <property type="entry name" value="Periplasmic binding protein-like II"/>
    <property type="match status" value="2"/>
</dbReference>
<evidence type="ECO:0000256" key="9">
    <source>
        <dbReference type="SAM" id="MobiDB-lite"/>
    </source>
</evidence>
<keyword evidence="6 8" id="KW-0627">Porphyrin biosynthesis</keyword>
<dbReference type="PRINTS" id="PR00151">
    <property type="entry name" value="PORPHBDMNASE"/>
</dbReference>
<dbReference type="InterPro" id="IPR022417">
    <property type="entry name" value="Porphobilin_deaminase_N"/>
</dbReference>
<dbReference type="SUPFAM" id="SSF53850">
    <property type="entry name" value="Periplasmic binding protein-like II"/>
    <property type="match status" value="1"/>
</dbReference>
<dbReference type="NCBIfam" id="TIGR00212">
    <property type="entry name" value="hemC"/>
    <property type="match status" value="1"/>
</dbReference>
<dbReference type="AlphaFoldDB" id="A0A6J4URT8"/>
<comment type="catalytic activity">
    <reaction evidence="7 8">
        <text>4 porphobilinogen + H2O = hydroxymethylbilane + 4 NH4(+)</text>
        <dbReference type="Rhea" id="RHEA:13185"/>
        <dbReference type="ChEBI" id="CHEBI:15377"/>
        <dbReference type="ChEBI" id="CHEBI:28938"/>
        <dbReference type="ChEBI" id="CHEBI:57845"/>
        <dbReference type="ChEBI" id="CHEBI:58126"/>
        <dbReference type="EC" id="2.5.1.61"/>
    </reaction>
</comment>
<dbReference type="Pfam" id="PF02602">
    <property type="entry name" value="HEM4"/>
    <property type="match status" value="1"/>
</dbReference>
<keyword evidence="5 8" id="KW-0808">Transferase</keyword>
<dbReference type="CDD" id="cd06578">
    <property type="entry name" value="HemD"/>
    <property type="match status" value="1"/>
</dbReference>
<dbReference type="InterPro" id="IPR000860">
    <property type="entry name" value="HemC"/>
</dbReference>
<evidence type="ECO:0000256" key="8">
    <source>
        <dbReference type="HAMAP-Rule" id="MF_00260"/>
    </source>
</evidence>
<dbReference type="PANTHER" id="PTHR11557">
    <property type="entry name" value="PORPHOBILINOGEN DEAMINASE"/>
    <property type="match status" value="1"/>
</dbReference>